<reference evidence="5 6" key="1">
    <citation type="submission" date="2015-11" db="EMBL/GenBank/DDBJ databases">
        <title>Description and complete genome sequence of a novel strain predominating in hypersaline microbial mats and representing a new family of the Bacteriodetes phylum.</title>
        <authorList>
            <person name="Spring S."/>
            <person name="Bunk B."/>
            <person name="Sproer C."/>
            <person name="Klenk H.-P."/>
        </authorList>
    </citation>
    <scope>NUCLEOTIDE SEQUENCE [LARGE SCALE GENOMIC DNA]</scope>
    <source>
        <strain evidence="5 6">L21-Spi-D4</strain>
    </source>
</reference>
<dbReference type="Gene3D" id="3.40.718.10">
    <property type="entry name" value="Isopropylmalate Dehydrogenase"/>
    <property type="match status" value="1"/>
</dbReference>
<protein>
    <submittedName>
        <fullName evidence="5">Phosphate acetyltransferase</fullName>
        <ecNumber evidence="5">2.3.1.8</ecNumber>
    </submittedName>
</protein>
<evidence type="ECO:0000313" key="6">
    <source>
        <dbReference type="Proteomes" id="UP000064893"/>
    </source>
</evidence>
<evidence type="ECO:0000256" key="1">
    <source>
        <dbReference type="ARBA" id="ARBA00005656"/>
    </source>
</evidence>
<dbReference type="PANTHER" id="PTHR43356:SF2">
    <property type="entry name" value="PHOSPHATE ACETYLTRANSFERASE"/>
    <property type="match status" value="1"/>
</dbReference>
<keyword evidence="2 5" id="KW-0808">Transferase</keyword>
<dbReference type="AlphaFoldDB" id="A0A0S2I2W9"/>
<accession>A0A0S2I2W9</accession>
<feature type="domain" description="Phosphate acetyl/butaryl transferase" evidence="4">
    <location>
        <begin position="81"/>
        <end position="298"/>
    </location>
</feature>
<dbReference type="PATRIC" id="fig|1307839.3.peg.3059"/>
<evidence type="ECO:0000256" key="2">
    <source>
        <dbReference type="ARBA" id="ARBA00022679"/>
    </source>
</evidence>
<dbReference type="KEGG" id="blq:L21SP5_02913"/>
<dbReference type="PANTHER" id="PTHR43356">
    <property type="entry name" value="PHOSPHATE ACETYLTRANSFERASE"/>
    <property type="match status" value="1"/>
</dbReference>
<dbReference type="Proteomes" id="UP000064893">
    <property type="component" value="Chromosome"/>
</dbReference>
<dbReference type="SUPFAM" id="SSF53659">
    <property type="entry name" value="Isocitrate/Isopropylmalate dehydrogenase-like"/>
    <property type="match status" value="1"/>
</dbReference>
<gene>
    <name evidence="5" type="primary">pta_3</name>
    <name evidence="5" type="ORF">L21SP5_02913</name>
</gene>
<dbReference type="EMBL" id="CP013118">
    <property type="protein sequence ID" value="ALO16533.1"/>
    <property type="molecule type" value="Genomic_DNA"/>
</dbReference>
<keyword evidence="3 5" id="KW-0012">Acyltransferase</keyword>
<dbReference type="PIRSF" id="PIRSF000428">
    <property type="entry name" value="P_Ac_trans"/>
    <property type="match status" value="1"/>
</dbReference>
<sequence>MKPIRKLDQMVEYLKSRGEKKRIAVANAQDTNTIGALAEAVKNGFAEALMVGPKSEIESAARQQNIDPRIFQIIDIKDETEATYYARKLVKNDEADVLMKGLVGTDKFLKAVLDKKDGLLPPKAVMSYVCAIELPKYHKLLFVTDTAVLPFPDLKQKVAMLNYSVEMANKFGIEKPKVALIGASEKVSEGFPNSIDYAMISKMAERGQTKPCIADGPLDVFLACDPESVKIKGVNTPVGGDADVLLFPTLEACNSFYKGLMLFGGGELAGLIQGTEKPVVVMSRSESAKSKFYCVALSCLMSENN</sequence>
<dbReference type="STRING" id="1307839.L21SP5_02913"/>
<organism evidence="5 6">
    <name type="scientific">Salinivirga cyanobacteriivorans</name>
    <dbReference type="NCBI Taxonomy" id="1307839"/>
    <lineage>
        <taxon>Bacteria</taxon>
        <taxon>Pseudomonadati</taxon>
        <taxon>Bacteroidota</taxon>
        <taxon>Bacteroidia</taxon>
        <taxon>Bacteroidales</taxon>
        <taxon>Salinivirgaceae</taxon>
        <taxon>Salinivirga</taxon>
    </lineage>
</organism>
<dbReference type="EC" id="2.3.1.8" evidence="5"/>
<dbReference type="InterPro" id="IPR050500">
    <property type="entry name" value="Phos_Acetyltrans/Butyryltrans"/>
</dbReference>
<proteinExistence type="inferred from homology"/>
<dbReference type="InterPro" id="IPR002505">
    <property type="entry name" value="PTA_PTB"/>
</dbReference>
<dbReference type="Pfam" id="PF01515">
    <property type="entry name" value="PTA_PTB"/>
    <property type="match status" value="1"/>
</dbReference>
<dbReference type="GO" id="GO:0008959">
    <property type="term" value="F:phosphate acetyltransferase activity"/>
    <property type="evidence" value="ECO:0007669"/>
    <property type="project" value="UniProtKB-EC"/>
</dbReference>
<dbReference type="InterPro" id="IPR012147">
    <property type="entry name" value="P_Ac_Bu_trans"/>
</dbReference>
<name>A0A0S2I2W9_9BACT</name>
<dbReference type="OrthoDB" id="9774179at2"/>
<evidence type="ECO:0000256" key="3">
    <source>
        <dbReference type="ARBA" id="ARBA00023315"/>
    </source>
</evidence>
<keyword evidence="6" id="KW-1185">Reference proteome</keyword>
<evidence type="ECO:0000259" key="4">
    <source>
        <dbReference type="Pfam" id="PF01515"/>
    </source>
</evidence>
<dbReference type="RefSeq" id="WP_057953895.1">
    <property type="nucleotide sequence ID" value="NZ_CP013118.1"/>
</dbReference>
<comment type="similarity">
    <text evidence="1">Belongs to the phosphate acetyltransferase and butyryltransferase family.</text>
</comment>
<evidence type="ECO:0000313" key="5">
    <source>
        <dbReference type="EMBL" id="ALO16533.1"/>
    </source>
</evidence>